<comment type="caution">
    <text evidence="5">Lacks conserved residue(s) required for the propagation of feature annotation.</text>
</comment>
<feature type="chain" id="PRO_5042833225" description="Deleted in malignant brain tumors 1 protein-like" evidence="6">
    <location>
        <begin position="24"/>
        <end position="894"/>
    </location>
</feature>
<dbReference type="InterPro" id="IPR007110">
    <property type="entry name" value="Ig-like_dom"/>
</dbReference>
<dbReference type="SUPFAM" id="SSF48726">
    <property type="entry name" value="Immunoglobulin"/>
    <property type="match status" value="2"/>
</dbReference>
<feature type="domain" description="SRCR" evidence="7">
    <location>
        <begin position="277"/>
        <end position="374"/>
    </location>
</feature>
<evidence type="ECO:0000256" key="4">
    <source>
        <dbReference type="ARBA" id="ARBA00023180"/>
    </source>
</evidence>
<dbReference type="PRINTS" id="PR00258">
    <property type="entry name" value="SPERACTRCPTR"/>
</dbReference>
<keyword evidence="10" id="KW-1185">Reference proteome</keyword>
<dbReference type="SUPFAM" id="SSF56487">
    <property type="entry name" value="SRCR-like"/>
    <property type="match status" value="4"/>
</dbReference>
<evidence type="ECO:0000259" key="8">
    <source>
        <dbReference type="PROSITE" id="PS50835"/>
    </source>
</evidence>
<feature type="disulfide bond" evidence="5">
    <location>
        <begin position="343"/>
        <end position="353"/>
    </location>
</feature>
<evidence type="ECO:0000256" key="6">
    <source>
        <dbReference type="SAM" id="SignalP"/>
    </source>
</evidence>
<feature type="signal peptide" evidence="6">
    <location>
        <begin position="1"/>
        <end position="23"/>
    </location>
</feature>
<dbReference type="InterPro" id="IPR013783">
    <property type="entry name" value="Ig-like_fold"/>
</dbReference>
<keyword evidence="2" id="KW-0677">Repeat</keyword>
<keyword evidence="4" id="KW-0325">Glycoprotein</keyword>
<evidence type="ECO:0000259" key="7">
    <source>
        <dbReference type="PROSITE" id="PS50287"/>
    </source>
</evidence>
<dbReference type="PROSITE" id="PS50287">
    <property type="entry name" value="SRCR_2"/>
    <property type="match status" value="4"/>
</dbReference>
<dbReference type="Pfam" id="PF00530">
    <property type="entry name" value="SRCR"/>
    <property type="match status" value="4"/>
</dbReference>
<dbReference type="InterPro" id="IPR036772">
    <property type="entry name" value="SRCR-like_dom_sf"/>
</dbReference>
<comment type="caution">
    <text evidence="9">The sequence shown here is derived from an EMBL/GenBank/DDBJ whole genome shotgun (WGS) entry which is preliminary data.</text>
</comment>
<feature type="disulfide bond" evidence="5">
    <location>
        <begin position="549"/>
        <end position="559"/>
    </location>
</feature>
<gene>
    <name evidence="9" type="ORF">SNE40_020536</name>
</gene>
<dbReference type="Gene3D" id="3.10.250.10">
    <property type="entry name" value="SRCR-like domain"/>
    <property type="match status" value="4"/>
</dbReference>
<dbReference type="SMART" id="SM00202">
    <property type="entry name" value="SR"/>
    <property type="match status" value="4"/>
</dbReference>
<dbReference type="EMBL" id="JAZGQO010000015">
    <property type="protein sequence ID" value="KAK6169492.1"/>
    <property type="molecule type" value="Genomic_DNA"/>
</dbReference>
<dbReference type="GO" id="GO:0016020">
    <property type="term" value="C:membrane"/>
    <property type="evidence" value="ECO:0007669"/>
    <property type="project" value="InterPro"/>
</dbReference>
<feature type="disulfide bond" evidence="5">
    <location>
        <begin position="654"/>
        <end position="664"/>
    </location>
</feature>
<evidence type="ECO:0000256" key="1">
    <source>
        <dbReference type="ARBA" id="ARBA00022729"/>
    </source>
</evidence>
<organism evidence="9 10">
    <name type="scientific">Patella caerulea</name>
    <name type="common">Rayed Mediterranean limpet</name>
    <dbReference type="NCBI Taxonomy" id="87958"/>
    <lineage>
        <taxon>Eukaryota</taxon>
        <taxon>Metazoa</taxon>
        <taxon>Spiralia</taxon>
        <taxon>Lophotrochozoa</taxon>
        <taxon>Mollusca</taxon>
        <taxon>Gastropoda</taxon>
        <taxon>Patellogastropoda</taxon>
        <taxon>Patelloidea</taxon>
        <taxon>Patellidae</taxon>
        <taxon>Patella</taxon>
    </lineage>
</organism>
<feature type="domain" description="SRCR" evidence="7">
    <location>
        <begin position="483"/>
        <end position="580"/>
    </location>
</feature>
<feature type="disulfide bond" evidence="5">
    <location>
        <begin position="448"/>
        <end position="458"/>
    </location>
</feature>
<evidence type="ECO:0000256" key="5">
    <source>
        <dbReference type="PROSITE-ProRule" id="PRU00196"/>
    </source>
</evidence>
<protein>
    <recommendedName>
        <fullName evidence="11">Deleted in malignant brain tumors 1 protein-like</fullName>
    </recommendedName>
</protein>
<feature type="domain" description="SRCR" evidence="7">
    <location>
        <begin position="378"/>
        <end position="479"/>
    </location>
</feature>
<evidence type="ECO:0000256" key="3">
    <source>
        <dbReference type="ARBA" id="ARBA00023157"/>
    </source>
</evidence>
<proteinExistence type="predicted"/>
<dbReference type="SMART" id="SM00408">
    <property type="entry name" value="IGc2"/>
    <property type="match status" value="2"/>
</dbReference>
<keyword evidence="1 6" id="KW-0732">Signal</keyword>
<dbReference type="InterPro" id="IPR003598">
    <property type="entry name" value="Ig_sub2"/>
</dbReference>
<dbReference type="Pfam" id="PF13927">
    <property type="entry name" value="Ig_3"/>
    <property type="match status" value="1"/>
</dbReference>
<dbReference type="SMART" id="SM00409">
    <property type="entry name" value="IG"/>
    <property type="match status" value="2"/>
</dbReference>
<dbReference type="PANTHER" id="PTHR48071:SF28">
    <property type="entry name" value="SRCR DOMAIN-CONTAINING PROTEIN"/>
    <property type="match status" value="1"/>
</dbReference>
<feature type="domain" description="Ig-like" evidence="8">
    <location>
        <begin position="791"/>
        <end position="887"/>
    </location>
</feature>
<reference evidence="9 10" key="1">
    <citation type="submission" date="2024-01" db="EMBL/GenBank/DDBJ databases">
        <title>The genome of the rayed Mediterranean limpet Patella caerulea (Linnaeus, 1758).</title>
        <authorList>
            <person name="Anh-Thu Weber A."/>
            <person name="Halstead-Nussloch G."/>
        </authorList>
    </citation>
    <scope>NUCLEOTIDE SEQUENCE [LARGE SCALE GENOMIC DNA]</scope>
    <source>
        <strain evidence="9">AATW-2023a</strain>
        <tissue evidence="9">Whole specimen</tissue>
    </source>
</reference>
<dbReference type="Gene3D" id="2.60.40.10">
    <property type="entry name" value="Immunoglobulins"/>
    <property type="match status" value="2"/>
</dbReference>
<dbReference type="PROSITE" id="PS00420">
    <property type="entry name" value="SRCR_1"/>
    <property type="match status" value="4"/>
</dbReference>
<dbReference type="PROSITE" id="PS50835">
    <property type="entry name" value="IG_LIKE"/>
    <property type="match status" value="2"/>
</dbReference>
<evidence type="ECO:0000313" key="9">
    <source>
        <dbReference type="EMBL" id="KAK6169492.1"/>
    </source>
</evidence>
<evidence type="ECO:0000256" key="2">
    <source>
        <dbReference type="ARBA" id="ARBA00022737"/>
    </source>
</evidence>
<evidence type="ECO:0000313" key="10">
    <source>
        <dbReference type="Proteomes" id="UP001347796"/>
    </source>
</evidence>
<dbReference type="Proteomes" id="UP001347796">
    <property type="component" value="Unassembled WGS sequence"/>
</dbReference>
<dbReference type="InterPro" id="IPR001190">
    <property type="entry name" value="SRCR"/>
</dbReference>
<accession>A0AAN8G4T4</accession>
<evidence type="ECO:0008006" key="11">
    <source>
        <dbReference type="Google" id="ProtNLM"/>
    </source>
</evidence>
<sequence length="894" mass="98623">MAVRCRSFIGILLWLVSVSFIDCETAYGCYGPPGSPCTQHTLSCAEGQVLAFYKISYGKKRDQASCSVLQEDQCSTSACCQYENSIKDMEPFVDASLEDRKMVNGKCANQQSCVFSSPYTPGNLTNYNYVHYWYGCIPTMRNFNLMNISQLTTSKEFLLYFNGISRRDLGIKCTCDISSNDLIRIASLYINLSPESCSKVKISSLNQTLFNCSNDGVVVFFQYLNVTGQQIKIEIDVASVNMDDVLWMYFHSNVGDIDVSCTDCEGRIQQNVSALTYRLVGGRSQLEGRVEVLYNNTWGTICDDYWGPEEEMVVCRHLGYNPTGIKEFFGSGLGPIWLDDVLCTGSEASLADCKHSGWQRHNCDHREDISVVCKDVEYRLVEGSGSHEGRVEVFFNNQWGTVCDHGWGESQARVVCKQLGFETTQAKAYPLAHFGEGFGPIWLDEVSCTGSESSLATCRHRGWGVHNCSHSEDASVVCKRVSYRLVDGGVPHAGRVEVFHNNQWGTICDDGWGVEEAAVVCSQLGFNPGVSKAYFGPGSGPIWLDDVVCSGAEKSITDCRHTDWSVHNCDHREDVSVACKPVTYRLVNGTGRHEGRVEVFFNNAWGTICGYGWGDEDAAVVCNERGFSSAGAEARSAAYFGEGVGSIWLTEVACAGIEPTVGECSHPDWAVHNCTHENDASVICKYGPGELLISSATEIMVVEGQQLINMKEGDNISLSCATECVPECLIDWYKTSADNIYSDPLPSINGKLTLTDVNKNQSGSYYCIAVNPDVLGSTQTKAIILNVIYGPNDIQLTLLSDILAMEGEIKRLNIMAGQNISVTCYTDCYPTCLINWYKSTTVRDPLPTLKGQLSLTKANRNQSGFYYCSAINPVIRNQVKTKSVDVEVINRLLN</sequence>
<name>A0AAN8G4T4_PATCE</name>
<dbReference type="AlphaFoldDB" id="A0AAN8G4T4"/>
<dbReference type="PANTHER" id="PTHR48071">
    <property type="entry name" value="SRCR DOMAIN-CONTAINING PROTEIN"/>
    <property type="match status" value="1"/>
</dbReference>
<dbReference type="InterPro" id="IPR036179">
    <property type="entry name" value="Ig-like_dom_sf"/>
</dbReference>
<dbReference type="InterPro" id="IPR003599">
    <property type="entry name" value="Ig_sub"/>
</dbReference>
<feature type="domain" description="Ig-like" evidence="8">
    <location>
        <begin position="688"/>
        <end position="784"/>
    </location>
</feature>
<keyword evidence="3 5" id="KW-1015">Disulfide bond</keyword>
<dbReference type="FunFam" id="3.10.250.10:FF:000006">
    <property type="entry name" value="neurotrypsin isoform X2"/>
    <property type="match status" value="4"/>
</dbReference>
<feature type="domain" description="SRCR" evidence="7">
    <location>
        <begin position="584"/>
        <end position="685"/>
    </location>
</feature>